<comment type="caution">
    <text evidence="3">The sequence shown here is derived from an EMBL/GenBank/DDBJ whole genome shotgun (WGS) entry which is preliminary data.</text>
</comment>
<dbReference type="Pfam" id="PF21236">
    <property type="entry name" value="OB_PRS7"/>
    <property type="match status" value="1"/>
</dbReference>
<dbReference type="AlphaFoldDB" id="A0A8K0MMZ1"/>
<accession>A0A8K0MMZ1</accession>
<dbReference type="EMBL" id="VOIH02000003">
    <property type="protein sequence ID" value="KAF3451340.1"/>
    <property type="molecule type" value="Genomic_DNA"/>
</dbReference>
<name>A0A8K0MMZ1_9ROSA</name>
<dbReference type="Gene3D" id="1.25.10.10">
    <property type="entry name" value="Leucine-rich Repeat Variant"/>
    <property type="match status" value="1"/>
</dbReference>
<keyword evidence="1" id="KW-0732">Signal</keyword>
<feature type="domain" description="26S proteasome regulatory subunit 7-like OB" evidence="2">
    <location>
        <begin position="167"/>
        <end position="201"/>
    </location>
</feature>
<dbReference type="InterPro" id="IPR016024">
    <property type="entry name" value="ARM-type_fold"/>
</dbReference>
<feature type="chain" id="PRO_5035434018" description="26S proteasome regulatory subunit 7-like OB domain-containing protein" evidence="1">
    <location>
        <begin position="16"/>
        <end position="218"/>
    </location>
</feature>
<protein>
    <recommendedName>
        <fullName evidence="2">26S proteasome regulatory subunit 7-like OB domain-containing protein</fullName>
    </recommendedName>
</protein>
<dbReference type="SUPFAM" id="SSF48371">
    <property type="entry name" value="ARM repeat"/>
    <property type="match status" value="1"/>
</dbReference>
<reference evidence="3" key="1">
    <citation type="submission" date="2020-03" db="EMBL/GenBank/DDBJ databases">
        <title>A high-quality chromosome-level genome assembly of a woody plant with both climbing and erect habits, Rhamnella rubrinervis.</title>
        <authorList>
            <person name="Lu Z."/>
            <person name="Yang Y."/>
            <person name="Zhu X."/>
            <person name="Sun Y."/>
        </authorList>
    </citation>
    <scope>NUCLEOTIDE SEQUENCE</scope>
    <source>
        <strain evidence="3">BYM</strain>
        <tissue evidence="3">Leaf</tissue>
    </source>
</reference>
<dbReference type="InterPro" id="IPR012340">
    <property type="entry name" value="NA-bd_OB-fold"/>
</dbReference>
<evidence type="ECO:0000313" key="4">
    <source>
        <dbReference type="Proteomes" id="UP000796880"/>
    </source>
</evidence>
<sequence length="218" mass="24410">MLIYASICLFPPSVALSIAAYQSHGKICEDIPQILDSDVPGLAERPINIFLPRLFKFFQSPHSSLRKAFLGFCKSIHYVDASYQYLQGLFILANDPTSEVCKMVCSAFVQLIEVRPSFLEVLLLNMVYADDDESPLDAEEDESVPYRDQVIKPRFHSSWFHGSDGVEEFVVGLGDKVSPTDVEEGMRVGVDQNKYQIQIPLHPKIDPIFHGGGQELTA</sequence>
<feature type="signal peptide" evidence="1">
    <location>
        <begin position="1"/>
        <end position="15"/>
    </location>
</feature>
<dbReference type="Gene3D" id="2.40.50.140">
    <property type="entry name" value="Nucleic acid-binding proteins"/>
    <property type="match status" value="1"/>
</dbReference>
<dbReference type="OrthoDB" id="951172at2759"/>
<keyword evidence="4" id="KW-1185">Reference proteome</keyword>
<dbReference type="Proteomes" id="UP000796880">
    <property type="component" value="Unassembled WGS sequence"/>
</dbReference>
<dbReference type="InterPro" id="IPR011989">
    <property type="entry name" value="ARM-like"/>
</dbReference>
<evidence type="ECO:0000313" key="3">
    <source>
        <dbReference type="EMBL" id="KAF3451340.1"/>
    </source>
</evidence>
<gene>
    <name evidence="3" type="ORF">FNV43_RR07435</name>
</gene>
<dbReference type="InterPro" id="IPR048723">
    <property type="entry name" value="OB_PRS7"/>
</dbReference>
<proteinExistence type="predicted"/>
<evidence type="ECO:0000259" key="2">
    <source>
        <dbReference type="Pfam" id="PF21236"/>
    </source>
</evidence>
<evidence type="ECO:0000256" key="1">
    <source>
        <dbReference type="SAM" id="SignalP"/>
    </source>
</evidence>
<organism evidence="3 4">
    <name type="scientific">Rhamnella rubrinervis</name>
    <dbReference type="NCBI Taxonomy" id="2594499"/>
    <lineage>
        <taxon>Eukaryota</taxon>
        <taxon>Viridiplantae</taxon>
        <taxon>Streptophyta</taxon>
        <taxon>Embryophyta</taxon>
        <taxon>Tracheophyta</taxon>
        <taxon>Spermatophyta</taxon>
        <taxon>Magnoliopsida</taxon>
        <taxon>eudicotyledons</taxon>
        <taxon>Gunneridae</taxon>
        <taxon>Pentapetalae</taxon>
        <taxon>rosids</taxon>
        <taxon>fabids</taxon>
        <taxon>Rosales</taxon>
        <taxon>Rhamnaceae</taxon>
        <taxon>rhamnoid group</taxon>
        <taxon>Rhamneae</taxon>
        <taxon>Rhamnella</taxon>
    </lineage>
</organism>